<dbReference type="Proteomes" id="UP000218267">
    <property type="component" value="Chromosome"/>
</dbReference>
<organism evidence="2 3">
    <name type="scientific">Labilibaculum antarcticum</name>
    <dbReference type="NCBI Taxonomy" id="1717717"/>
    <lineage>
        <taxon>Bacteria</taxon>
        <taxon>Pseudomonadati</taxon>
        <taxon>Bacteroidota</taxon>
        <taxon>Bacteroidia</taxon>
        <taxon>Marinilabiliales</taxon>
        <taxon>Marinifilaceae</taxon>
        <taxon>Labilibaculum</taxon>
    </lineage>
</organism>
<name>A0A1Y1CFU6_9BACT</name>
<evidence type="ECO:0000313" key="3">
    <source>
        <dbReference type="Proteomes" id="UP000218267"/>
    </source>
</evidence>
<protein>
    <recommendedName>
        <fullName evidence="4">Peptidyl-prolyl cis-trans isomerase</fullName>
    </recommendedName>
</protein>
<proteinExistence type="predicted"/>
<reference evidence="3" key="2">
    <citation type="journal article" date="2020" name="Antonie Van Leeuwenhoek">
        <title>Labilibaculum antarcticum sp. nov., a novel facultative anaerobic, psychrotorelant bacterium isolated from marine sediment of Antarctica.</title>
        <authorList>
            <person name="Watanabe M."/>
            <person name="Kojima H."/>
            <person name="Fukui M."/>
        </authorList>
    </citation>
    <scope>NUCLEOTIDE SEQUENCE [LARGE SCALE GENOMIC DNA]</scope>
    <source>
        <strain evidence="3">SPP2</strain>
    </source>
</reference>
<gene>
    <name evidence="2" type="ORF">ALGA_0806</name>
</gene>
<keyword evidence="1" id="KW-0732">Signal</keyword>
<keyword evidence="3" id="KW-1185">Reference proteome</keyword>
<dbReference type="EMBL" id="AP018042">
    <property type="protein sequence ID" value="BAX79195.1"/>
    <property type="molecule type" value="Genomic_DNA"/>
</dbReference>
<dbReference type="OrthoDB" id="9785180at2"/>
<feature type="signal peptide" evidence="1">
    <location>
        <begin position="1"/>
        <end position="22"/>
    </location>
</feature>
<sequence length="280" mass="33673">MTKYSLLLLLLVFFYSCNQNKAKDDKPVAKVNDKILYLSTVRDFIQNGTKKEDSLLIAENYTRQWIKKQLIISKAELNLTEEDKDVSRMVEDYRSSLIIHKYQQQLIEQKIDTLISQFEIENYYKDYSANFILNRNIIKALYIKVPIPVPNLKKLQKLYKSEKEDDWNELEDYCFQNATKFDNFSDHWIYAQEILNKLPGNISNEDRFLRYTKHYETSDSTHHYFIKIDEVEFKNNLAPLPFVREDIKKILLNKRKIQFIKNLEENIYRDAESKNKFKIY</sequence>
<feature type="chain" id="PRO_5011987912" description="Peptidyl-prolyl cis-trans isomerase" evidence="1">
    <location>
        <begin position="23"/>
        <end position="280"/>
    </location>
</feature>
<reference evidence="2 3" key="1">
    <citation type="journal article" date="2018" name="Mar. Genomics">
        <title>Complete genome sequence of Marinifilaceae bacterium strain SPP2, isolated from the Antarctic marine sediment.</title>
        <authorList>
            <person name="Watanabe M."/>
            <person name="Kojima H."/>
            <person name="Fukui M."/>
        </authorList>
    </citation>
    <scope>NUCLEOTIDE SEQUENCE [LARGE SCALE GENOMIC DNA]</scope>
    <source>
        <strain evidence="2 3">SPP2</strain>
    </source>
</reference>
<evidence type="ECO:0000256" key="1">
    <source>
        <dbReference type="SAM" id="SignalP"/>
    </source>
</evidence>
<dbReference type="PROSITE" id="PS51257">
    <property type="entry name" value="PROKAR_LIPOPROTEIN"/>
    <property type="match status" value="1"/>
</dbReference>
<evidence type="ECO:0000313" key="2">
    <source>
        <dbReference type="EMBL" id="BAX79195.1"/>
    </source>
</evidence>
<dbReference type="InterPro" id="IPR027304">
    <property type="entry name" value="Trigger_fact/SurA_dom_sf"/>
</dbReference>
<dbReference type="KEGG" id="mbas:ALGA_0806"/>
<dbReference type="AlphaFoldDB" id="A0A1Y1CFU6"/>
<evidence type="ECO:0008006" key="4">
    <source>
        <dbReference type="Google" id="ProtNLM"/>
    </source>
</evidence>
<dbReference type="RefSeq" id="WP_096428121.1">
    <property type="nucleotide sequence ID" value="NZ_AP018042.1"/>
</dbReference>
<dbReference type="SUPFAM" id="SSF109998">
    <property type="entry name" value="Triger factor/SurA peptide-binding domain-like"/>
    <property type="match status" value="1"/>
</dbReference>
<accession>A0A1Y1CFU6</accession>